<dbReference type="Proteomes" id="UP000290572">
    <property type="component" value="Unassembled WGS sequence"/>
</dbReference>
<proteinExistence type="predicted"/>
<sequence>MGPKQAVGSPHARLTLSDSLPCTAVKTAQPIPHNLTVSTFQKLQPRPNKWVDDSLRLRALSYVPYDNH</sequence>
<gene>
    <name evidence="2" type="ORF">ROHU_007388</name>
    <name evidence="1" type="ORF">ROHU_032405</name>
</gene>
<name>A0A498LPB8_LABRO</name>
<protein>
    <submittedName>
        <fullName evidence="1">Uncharacterized protein</fullName>
    </submittedName>
</protein>
<evidence type="ECO:0000313" key="2">
    <source>
        <dbReference type="EMBL" id="RXN19092.1"/>
    </source>
</evidence>
<keyword evidence="3" id="KW-1185">Reference proteome</keyword>
<dbReference type="EMBL" id="QBIY01013351">
    <property type="protein sequence ID" value="RXN07195.1"/>
    <property type="molecule type" value="Genomic_DNA"/>
</dbReference>
<evidence type="ECO:0000313" key="1">
    <source>
        <dbReference type="EMBL" id="RXN07195.1"/>
    </source>
</evidence>
<dbReference type="AlphaFoldDB" id="A0A498LPB8"/>
<comment type="caution">
    <text evidence="1">The sequence shown here is derived from an EMBL/GenBank/DDBJ whole genome shotgun (WGS) entry which is preliminary data.</text>
</comment>
<evidence type="ECO:0000313" key="3">
    <source>
        <dbReference type="Proteomes" id="UP000290572"/>
    </source>
</evidence>
<reference evidence="1 3" key="1">
    <citation type="submission" date="2018-03" db="EMBL/GenBank/DDBJ databases">
        <title>Draft genome sequence of Rohu Carp (Labeo rohita).</title>
        <authorList>
            <person name="Das P."/>
            <person name="Kushwaha B."/>
            <person name="Joshi C.G."/>
            <person name="Kumar D."/>
            <person name="Nagpure N.S."/>
            <person name="Sahoo L."/>
            <person name="Das S.P."/>
            <person name="Bit A."/>
            <person name="Patnaik S."/>
            <person name="Meher P.K."/>
            <person name="Jayasankar P."/>
            <person name="Koringa P.G."/>
            <person name="Patel N.V."/>
            <person name="Hinsu A.T."/>
            <person name="Kumar R."/>
            <person name="Pandey M."/>
            <person name="Agarwal S."/>
            <person name="Srivastava S."/>
            <person name="Singh M."/>
            <person name="Iquebal M.A."/>
            <person name="Jaiswal S."/>
            <person name="Angadi U.B."/>
            <person name="Kumar N."/>
            <person name="Raza M."/>
            <person name="Shah T.M."/>
            <person name="Rai A."/>
            <person name="Jena J.K."/>
        </authorList>
    </citation>
    <scope>NUCLEOTIDE SEQUENCE [LARGE SCALE GENOMIC DNA]</scope>
    <source>
        <strain evidence="1">DASCIFA01</strain>
        <tissue evidence="1">Testis</tissue>
    </source>
</reference>
<dbReference type="EMBL" id="QBIY01012685">
    <property type="protein sequence ID" value="RXN19092.1"/>
    <property type="molecule type" value="Genomic_DNA"/>
</dbReference>
<organism evidence="1 3">
    <name type="scientific">Labeo rohita</name>
    <name type="common">Indian major carp</name>
    <name type="synonym">Cyprinus rohita</name>
    <dbReference type="NCBI Taxonomy" id="84645"/>
    <lineage>
        <taxon>Eukaryota</taxon>
        <taxon>Metazoa</taxon>
        <taxon>Chordata</taxon>
        <taxon>Craniata</taxon>
        <taxon>Vertebrata</taxon>
        <taxon>Euteleostomi</taxon>
        <taxon>Actinopterygii</taxon>
        <taxon>Neopterygii</taxon>
        <taxon>Teleostei</taxon>
        <taxon>Ostariophysi</taxon>
        <taxon>Cypriniformes</taxon>
        <taxon>Cyprinidae</taxon>
        <taxon>Labeoninae</taxon>
        <taxon>Labeonini</taxon>
        <taxon>Labeo</taxon>
    </lineage>
</organism>
<accession>A0A498LPB8</accession>